<feature type="compositionally biased region" description="Basic residues" evidence="1">
    <location>
        <begin position="133"/>
        <end position="149"/>
    </location>
</feature>
<dbReference type="Proteomes" id="UP000826656">
    <property type="component" value="Unassembled WGS sequence"/>
</dbReference>
<sequence>MLPNPRNPITSYLNGIVEVEGGMDGGRQERHTNLQEGGSKGGNLTHVMHEVTHLEHSPDFRAPATTTVQHPNSDQQKVQQQEQAGAGKQSDTGKNRKNQQVEVSPAGIHNKGSMAKDMGAKASTSNQENTPKSKNKPSKKKREAAKKRLNIQQQNSDQQEKQQKEGEVCKKFIMVDDQLGMDITPLRTQYMEPHIQVPPDKRFENCQMNKGPLIDEYVVVNSEDELDVDNQSLKDPDEDDETSELLIRAFSPHPDKSFADEIQQVANKQGLSPRGIHQDKFQFKHQDINTVTAGRPNTRLFTSRSSQ</sequence>
<proteinExistence type="predicted"/>
<evidence type="ECO:0000313" key="3">
    <source>
        <dbReference type="Proteomes" id="UP000826656"/>
    </source>
</evidence>
<evidence type="ECO:0000256" key="1">
    <source>
        <dbReference type="SAM" id="MobiDB-lite"/>
    </source>
</evidence>
<feature type="compositionally biased region" description="Polar residues" evidence="1">
    <location>
        <begin position="64"/>
        <end position="74"/>
    </location>
</feature>
<feature type="region of interest" description="Disordered" evidence="1">
    <location>
        <begin position="62"/>
        <end position="165"/>
    </location>
</feature>
<feature type="compositionally biased region" description="Low complexity" evidence="1">
    <location>
        <begin position="75"/>
        <end position="89"/>
    </location>
</feature>
<evidence type="ECO:0000313" key="2">
    <source>
        <dbReference type="EMBL" id="KAH0768927.1"/>
    </source>
</evidence>
<accession>A0ABQ7VK50</accession>
<name>A0ABQ7VK50_SOLTU</name>
<dbReference type="EMBL" id="JAIVGD010000011">
    <property type="protein sequence ID" value="KAH0768927.1"/>
    <property type="molecule type" value="Genomic_DNA"/>
</dbReference>
<protein>
    <submittedName>
        <fullName evidence="2">Uncharacterized protein</fullName>
    </submittedName>
</protein>
<gene>
    <name evidence="2" type="ORF">KY290_012908</name>
</gene>
<reference evidence="2 3" key="1">
    <citation type="journal article" date="2021" name="bioRxiv">
        <title>Chromosome-scale and haplotype-resolved genome assembly of a tetraploid potato cultivar.</title>
        <authorList>
            <person name="Sun H."/>
            <person name="Jiao W.-B."/>
            <person name="Krause K."/>
            <person name="Campoy J.A."/>
            <person name="Goel M."/>
            <person name="Folz-Donahue K."/>
            <person name="Kukat C."/>
            <person name="Huettel B."/>
            <person name="Schneeberger K."/>
        </authorList>
    </citation>
    <scope>NUCLEOTIDE SEQUENCE [LARGE SCALE GENOMIC DNA]</scope>
    <source>
        <strain evidence="2">SolTubOtavaFocal</strain>
        <tissue evidence="2">Leaves</tissue>
    </source>
</reference>
<comment type="caution">
    <text evidence="2">The sequence shown here is derived from an EMBL/GenBank/DDBJ whole genome shotgun (WGS) entry which is preliminary data.</text>
</comment>
<keyword evidence="3" id="KW-1185">Reference proteome</keyword>
<feature type="region of interest" description="Disordered" evidence="1">
    <location>
        <begin position="21"/>
        <end position="44"/>
    </location>
</feature>
<organism evidence="2 3">
    <name type="scientific">Solanum tuberosum</name>
    <name type="common">Potato</name>
    <dbReference type="NCBI Taxonomy" id="4113"/>
    <lineage>
        <taxon>Eukaryota</taxon>
        <taxon>Viridiplantae</taxon>
        <taxon>Streptophyta</taxon>
        <taxon>Embryophyta</taxon>
        <taxon>Tracheophyta</taxon>
        <taxon>Spermatophyta</taxon>
        <taxon>Magnoliopsida</taxon>
        <taxon>eudicotyledons</taxon>
        <taxon>Gunneridae</taxon>
        <taxon>Pentapetalae</taxon>
        <taxon>asterids</taxon>
        <taxon>lamiids</taxon>
        <taxon>Solanales</taxon>
        <taxon>Solanaceae</taxon>
        <taxon>Solanoideae</taxon>
        <taxon>Solaneae</taxon>
        <taxon>Solanum</taxon>
    </lineage>
</organism>